<name>A0ACC2PLH5_9HYME</name>
<comment type="caution">
    <text evidence="1">The sequence shown here is derived from an EMBL/GenBank/DDBJ whole genome shotgun (WGS) entry which is preliminary data.</text>
</comment>
<evidence type="ECO:0000313" key="2">
    <source>
        <dbReference type="Proteomes" id="UP001239111"/>
    </source>
</evidence>
<proteinExistence type="predicted"/>
<protein>
    <submittedName>
        <fullName evidence="1">Uncharacterized protein</fullName>
    </submittedName>
</protein>
<gene>
    <name evidence="1" type="ORF">QAD02_020237</name>
</gene>
<accession>A0ACC2PLH5</accession>
<reference evidence="1" key="1">
    <citation type="submission" date="2023-04" db="EMBL/GenBank/DDBJ databases">
        <title>A chromosome-level genome assembly of the parasitoid wasp Eretmocerus hayati.</title>
        <authorList>
            <person name="Zhong Y."/>
            <person name="Liu S."/>
            <person name="Liu Y."/>
        </authorList>
    </citation>
    <scope>NUCLEOTIDE SEQUENCE</scope>
    <source>
        <strain evidence="1">ZJU_SS_LIU_2023</strain>
    </source>
</reference>
<organism evidence="1 2">
    <name type="scientific">Eretmocerus hayati</name>
    <dbReference type="NCBI Taxonomy" id="131215"/>
    <lineage>
        <taxon>Eukaryota</taxon>
        <taxon>Metazoa</taxon>
        <taxon>Ecdysozoa</taxon>
        <taxon>Arthropoda</taxon>
        <taxon>Hexapoda</taxon>
        <taxon>Insecta</taxon>
        <taxon>Pterygota</taxon>
        <taxon>Neoptera</taxon>
        <taxon>Endopterygota</taxon>
        <taxon>Hymenoptera</taxon>
        <taxon>Apocrita</taxon>
        <taxon>Proctotrupomorpha</taxon>
        <taxon>Chalcidoidea</taxon>
        <taxon>Aphelinidae</taxon>
        <taxon>Aphelininae</taxon>
        <taxon>Eretmocerus</taxon>
    </lineage>
</organism>
<dbReference type="EMBL" id="CM056741">
    <property type="protein sequence ID" value="KAJ8684445.1"/>
    <property type="molecule type" value="Genomic_DNA"/>
</dbReference>
<keyword evidence="2" id="KW-1185">Reference proteome</keyword>
<dbReference type="Proteomes" id="UP001239111">
    <property type="component" value="Chromosome 1"/>
</dbReference>
<evidence type="ECO:0000313" key="1">
    <source>
        <dbReference type="EMBL" id="KAJ8684445.1"/>
    </source>
</evidence>
<sequence length="151" mass="16685">MTLVVSSTILASTPIPNPVSKMKTALLVLVMVLALDSAKSENMLAMDEMMQCGKEMGMTPEQVRDLLVKKGEDLGCLRACVMKQLGCMVDGKLHEDNILSFLEKHKDAMKNYARVQESTKKCIDDVTKGGDVPECELAQTFEECIHHHMGI</sequence>